<keyword evidence="3" id="KW-1185">Reference proteome</keyword>
<feature type="transmembrane region" description="Helical" evidence="1">
    <location>
        <begin position="60"/>
        <end position="81"/>
    </location>
</feature>
<feature type="transmembrane region" description="Helical" evidence="1">
    <location>
        <begin position="88"/>
        <end position="108"/>
    </location>
</feature>
<keyword evidence="1" id="KW-0812">Transmembrane</keyword>
<dbReference type="Proteomes" id="UP001595792">
    <property type="component" value="Unassembled WGS sequence"/>
</dbReference>
<sequence length="217" mass="25802">MHLISTSNLIEYLCLLFGIFFLIKDKATFWRISLVYILIVCLTETTAGIISKVYHHHNVTIYNIYMLLEATYVSYGLYYFLREYIKNIVYWILAVYCIILTISAFCIYDHGIHTYNSLTVSIMSVFFVVFSLLYFYVLLKDESFIDLKFHPAFWWIGGVLIFYFGGTLANFFDDIIQMKFFRDLNARTIIYTTLNAFLYGFWSYSFICRTRQRKLSL</sequence>
<accession>A0ABV8NLL9</accession>
<evidence type="ECO:0000313" key="2">
    <source>
        <dbReference type="EMBL" id="MFC4196883.1"/>
    </source>
</evidence>
<dbReference type="EMBL" id="JBHSBY010000080">
    <property type="protein sequence ID" value="MFC4196883.1"/>
    <property type="molecule type" value="Genomic_DNA"/>
</dbReference>
<organism evidence="2 3">
    <name type="scientific">Pedobacter jamesrossensis</name>
    <dbReference type="NCBI Taxonomy" id="1908238"/>
    <lineage>
        <taxon>Bacteria</taxon>
        <taxon>Pseudomonadati</taxon>
        <taxon>Bacteroidota</taxon>
        <taxon>Sphingobacteriia</taxon>
        <taxon>Sphingobacteriales</taxon>
        <taxon>Sphingobacteriaceae</taxon>
        <taxon>Pedobacter</taxon>
    </lineage>
</organism>
<proteinExistence type="predicted"/>
<gene>
    <name evidence="2" type="ORF">ACFOUY_09255</name>
</gene>
<evidence type="ECO:0000256" key="1">
    <source>
        <dbReference type="SAM" id="Phobius"/>
    </source>
</evidence>
<evidence type="ECO:0008006" key="4">
    <source>
        <dbReference type="Google" id="ProtNLM"/>
    </source>
</evidence>
<feature type="transmembrane region" description="Helical" evidence="1">
    <location>
        <begin position="189"/>
        <end position="207"/>
    </location>
</feature>
<protein>
    <recommendedName>
        <fullName evidence="4">YhhN-like protein</fullName>
    </recommendedName>
</protein>
<feature type="transmembrane region" description="Helical" evidence="1">
    <location>
        <begin position="120"/>
        <end position="139"/>
    </location>
</feature>
<feature type="transmembrane region" description="Helical" evidence="1">
    <location>
        <begin position="151"/>
        <end position="169"/>
    </location>
</feature>
<feature type="transmembrane region" description="Helical" evidence="1">
    <location>
        <begin position="35"/>
        <end position="54"/>
    </location>
</feature>
<evidence type="ECO:0000313" key="3">
    <source>
        <dbReference type="Proteomes" id="UP001595792"/>
    </source>
</evidence>
<reference evidence="3" key="1">
    <citation type="journal article" date="2019" name="Int. J. Syst. Evol. Microbiol.">
        <title>The Global Catalogue of Microorganisms (GCM) 10K type strain sequencing project: providing services to taxonomists for standard genome sequencing and annotation.</title>
        <authorList>
            <consortium name="The Broad Institute Genomics Platform"/>
            <consortium name="The Broad Institute Genome Sequencing Center for Infectious Disease"/>
            <person name="Wu L."/>
            <person name="Ma J."/>
        </authorList>
    </citation>
    <scope>NUCLEOTIDE SEQUENCE [LARGE SCALE GENOMIC DNA]</scope>
    <source>
        <strain evidence="3">CCM 8689</strain>
    </source>
</reference>
<dbReference type="RefSeq" id="WP_378960223.1">
    <property type="nucleotide sequence ID" value="NZ_JBHRXC010000016.1"/>
</dbReference>
<keyword evidence="1" id="KW-1133">Transmembrane helix</keyword>
<comment type="caution">
    <text evidence="2">The sequence shown here is derived from an EMBL/GenBank/DDBJ whole genome shotgun (WGS) entry which is preliminary data.</text>
</comment>
<feature type="transmembrane region" description="Helical" evidence="1">
    <location>
        <begin position="6"/>
        <end position="23"/>
    </location>
</feature>
<keyword evidence="1" id="KW-0472">Membrane</keyword>
<name>A0ABV8NLL9_9SPHI</name>